<keyword evidence="7" id="KW-0812">Transmembrane</keyword>
<dbReference type="SUPFAM" id="SSF56112">
    <property type="entry name" value="Protein kinase-like (PK-like)"/>
    <property type="match status" value="1"/>
</dbReference>
<proteinExistence type="predicted"/>
<dbReference type="InterPro" id="IPR011009">
    <property type="entry name" value="Kinase-like_dom_sf"/>
</dbReference>
<keyword evidence="4 5" id="KW-0067">ATP-binding</keyword>
<dbReference type="Pfam" id="PF00069">
    <property type="entry name" value="Pkinase"/>
    <property type="match status" value="1"/>
</dbReference>
<dbReference type="STRING" id="1391654.AKJ09_07949"/>
<dbReference type="GO" id="GO:0005524">
    <property type="term" value="F:ATP binding"/>
    <property type="evidence" value="ECO:0007669"/>
    <property type="project" value="UniProtKB-UniRule"/>
</dbReference>
<evidence type="ECO:0000313" key="9">
    <source>
        <dbReference type="EMBL" id="AKV01286.1"/>
    </source>
</evidence>
<dbReference type="PROSITE" id="PS00107">
    <property type="entry name" value="PROTEIN_KINASE_ATP"/>
    <property type="match status" value="1"/>
</dbReference>
<evidence type="ECO:0000256" key="4">
    <source>
        <dbReference type="ARBA" id="ARBA00022840"/>
    </source>
</evidence>
<keyword evidence="9" id="KW-0723">Serine/threonine-protein kinase</keyword>
<feature type="binding site" evidence="5">
    <location>
        <position position="83"/>
    </location>
    <ligand>
        <name>ATP</name>
        <dbReference type="ChEBI" id="CHEBI:30616"/>
    </ligand>
</feature>
<evidence type="ECO:0000256" key="2">
    <source>
        <dbReference type="ARBA" id="ARBA00022741"/>
    </source>
</evidence>
<evidence type="ECO:0000256" key="3">
    <source>
        <dbReference type="ARBA" id="ARBA00022777"/>
    </source>
</evidence>
<evidence type="ECO:0000256" key="5">
    <source>
        <dbReference type="PROSITE-ProRule" id="PRU10141"/>
    </source>
</evidence>
<dbReference type="InterPro" id="IPR017441">
    <property type="entry name" value="Protein_kinase_ATP_BS"/>
</dbReference>
<feature type="compositionally biased region" description="Low complexity" evidence="6">
    <location>
        <begin position="423"/>
        <end position="436"/>
    </location>
</feature>
<keyword evidence="7" id="KW-0472">Membrane</keyword>
<reference evidence="9 10" key="1">
    <citation type="submission" date="2015-08" db="EMBL/GenBank/DDBJ databases">
        <authorList>
            <person name="Babu N.S."/>
            <person name="Beckwith C.J."/>
            <person name="Beseler K.G."/>
            <person name="Brison A."/>
            <person name="Carone J.V."/>
            <person name="Caskin T.P."/>
            <person name="Diamond M."/>
            <person name="Durham M.E."/>
            <person name="Foxe J.M."/>
            <person name="Go M."/>
            <person name="Henderson B.A."/>
            <person name="Jones I.B."/>
            <person name="McGettigan J.A."/>
            <person name="Micheletti S.J."/>
            <person name="Nasrallah M.E."/>
            <person name="Ortiz D."/>
            <person name="Piller C.R."/>
            <person name="Privatt S.R."/>
            <person name="Schneider S.L."/>
            <person name="Sharp S."/>
            <person name="Smith T.C."/>
            <person name="Stanton J.D."/>
            <person name="Ullery H.E."/>
            <person name="Wilson R.J."/>
            <person name="Serrano M.G."/>
            <person name="Buck G."/>
            <person name="Lee V."/>
            <person name="Wang Y."/>
            <person name="Carvalho R."/>
            <person name="Voegtly L."/>
            <person name="Shi R."/>
            <person name="Duckworth R."/>
            <person name="Johnson A."/>
            <person name="Loviza R."/>
            <person name="Walstead R."/>
            <person name="Shah Z."/>
            <person name="Kiflezghi M."/>
            <person name="Wade K."/>
            <person name="Ball S.L."/>
            <person name="Bradley K.W."/>
            <person name="Asai D.J."/>
            <person name="Bowman C.A."/>
            <person name="Russell D.A."/>
            <person name="Pope W.H."/>
            <person name="Jacobs-Sera D."/>
            <person name="Hendrix R.W."/>
            <person name="Hatfull G.F."/>
        </authorList>
    </citation>
    <scope>NUCLEOTIDE SEQUENCE [LARGE SCALE GENOMIC DNA]</scope>
    <source>
        <strain evidence="9 10">DSM 27648</strain>
    </source>
</reference>
<gene>
    <name evidence="9" type="ORF">AKJ09_07949</name>
</gene>
<dbReference type="Gene3D" id="3.30.200.20">
    <property type="entry name" value="Phosphorylase Kinase, domain 1"/>
    <property type="match status" value="1"/>
</dbReference>
<feature type="compositionally biased region" description="Low complexity" evidence="6">
    <location>
        <begin position="459"/>
        <end position="469"/>
    </location>
</feature>
<dbReference type="GO" id="GO:0004674">
    <property type="term" value="F:protein serine/threonine kinase activity"/>
    <property type="evidence" value="ECO:0007669"/>
    <property type="project" value="UniProtKB-KW"/>
</dbReference>
<keyword evidence="10" id="KW-1185">Reference proteome</keyword>
<evidence type="ECO:0000259" key="8">
    <source>
        <dbReference type="PROSITE" id="PS50011"/>
    </source>
</evidence>
<dbReference type="PANTHER" id="PTHR43289:SF6">
    <property type="entry name" value="SERINE_THREONINE-PROTEIN KINASE NEKL-3"/>
    <property type="match status" value="1"/>
</dbReference>
<feature type="region of interest" description="Disordered" evidence="6">
    <location>
        <begin position="423"/>
        <end position="501"/>
    </location>
</feature>
<organism evidence="9 10">
    <name type="scientific">Labilithrix luteola</name>
    <dbReference type="NCBI Taxonomy" id="1391654"/>
    <lineage>
        <taxon>Bacteria</taxon>
        <taxon>Pseudomonadati</taxon>
        <taxon>Myxococcota</taxon>
        <taxon>Polyangia</taxon>
        <taxon>Polyangiales</taxon>
        <taxon>Labilitrichaceae</taxon>
        <taxon>Labilithrix</taxon>
    </lineage>
</organism>
<dbReference type="KEGG" id="llu:AKJ09_07949"/>
<evidence type="ECO:0000256" key="7">
    <source>
        <dbReference type="SAM" id="Phobius"/>
    </source>
</evidence>
<dbReference type="PANTHER" id="PTHR43289">
    <property type="entry name" value="MITOGEN-ACTIVATED PROTEIN KINASE KINASE KINASE 20-RELATED"/>
    <property type="match status" value="1"/>
</dbReference>
<sequence>MLISAMARSTVAPRPAFDAVRGTADTAPAVEANSDERQAPKAPVTIGSVVADKYRIDEVLGAGGMGIVMAATHLGLGQRVALKFLVGPAATTRSGRARLMREARAAASLESEHSVRVTDVGSLEDGTPYLVMELLRGTDLGRLLEDAGPLPIELALDVTLQACEAVAEAHGRGIIHRDLKPANLFLAERSDGTRIVKVLDFGISKVESAGEAQITTSDAMIGSPRYMSPEQMVSSRLVDARTDVWSIGVVLFELVTARPPFEADTIAGLCAVVATAAAPDVRTYRKDAPERLAEVIRKCLSKEPQKRYGSIAELAEELRVLSPPALQHTIDRIARRASGAPALTAYAKSSFEATTASTSKKKPVAMIAGAIGAAAALAVALVVVVGRKGPDHAVGVAETTASIPSVSAAAPVASAEPVAAPSLTAPPAAASSTNAAVEAQRVDARRPADVPPTKLPKRSAPNPAVVPVAAPAPSPTPSPTALSDHPSAVPETKSSGLIDRK</sequence>
<evidence type="ECO:0000313" key="10">
    <source>
        <dbReference type="Proteomes" id="UP000064967"/>
    </source>
</evidence>
<dbReference type="SMART" id="SM00220">
    <property type="entry name" value="S_TKc"/>
    <property type="match status" value="1"/>
</dbReference>
<keyword evidence="3 9" id="KW-0418">Kinase</keyword>
<dbReference type="PROSITE" id="PS00108">
    <property type="entry name" value="PROTEIN_KINASE_ST"/>
    <property type="match status" value="1"/>
</dbReference>
<dbReference type="Proteomes" id="UP000064967">
    <property type="component" value="Chromosome"/>
</dbReference>
<feature type="transmembrane region" description="Helical" evidence="7">
    <location>
        <begin position="364"/>
        <end position="385"/>
    </location>
</feature>
<dbReference type="CDD" id="cd14014">
    <property type="entry name" value="STKc_PknB_like"/>
    <property type="match status" value="1"/>
</dbReference>
<keyword evidence="7" id="KW-1133">Transmembrane helix</keyword>
<name>A0A0K1Q644_9BACT</name>
<dbReference type="AlphaFoldDB" id="A0A0K1Q644"/>
<dbReference type="EMBL" id="CP012333">
    <property type="protein sequence ID" value="AKV01286.1"/>
    <property type="molecule type" value="Genomic_DNA"/>
</dbReference>
<dbReference type="Gene3D" id="1.10.510.10">
    <property type="entry name" value="Transferase(Phosphotransferase) domain 1"/>
    <property type="match status" value="1"/>
</dbReference>
<keyword evidence="1" id="KW-0808">Transferase</keyword>
<evidence type="ECO:0000256" key="6">
    <source>
        <dbReference type="SAM" id="MobiDB-lite"/>
    </source>
</evidence>
<dbReference type="RefSeq" id="WP_240488703.1">
    <property type="nucleotide sequence ID" value="NZ_CP012333.1"/>
</dbReference>
<accession>A0A0K1Q644</accession>
<protein>
    <submittedName>
        <fullName evidence="9">Serine/threonine protein kinase</fullName>
    </submittedName>
</protein>
<dbReference type="InterPro" id="IPR000719">
    <property type="entry name" value="Prot_kinase_dom"/>
</dbReference>
<keyword evidence="2 5" id="KW-0547">Nucleotide-binding</keyword>
<evidence type="ECO:0000256" key="1">
    <source>
        <dbReference type="ARBA" id="ARBA00022679"/>
    </source>
</evidence>
<dbReference type="InterPro" id="IPR008271">
    <property type="entry name" value="Ser/Thr_kinase_AS"/>
</dbReference>
<dbReference type="PROSITE" id="PS50011">
    <property type="entry name" value="PROTEIN_KINASE_DOM"/>
    <property type="match status" value="1"/>
</dbReference>
<feature type="domain" description="Protein kinase" evidence="8">
    <location>
        <begin position="54"/>
        <end position="326"/>
    </location>
</feature>